<evidence type="ECO:0000313" key="1">
    <source>
        <dbReference type="EMBL" id="CAG4977913.1"/>
    </source>
</evidence>
<protein>
    <submittedName>
        <fullName evidence="1">(apollo) hypothetical protein</fullName>
    </submittedName>
</protein>
<reference evidence="1" key="1">
    <citation type="submission" date="2021-04" db="EMBL/GenBank/DDBJ databases">
        <authorList>
            <person name="Tunstrom K."/>
        </authorList>
    </citation>
    <scope>NUCLEOTIDE SEQUENCE</scope>
</reference>
<evidence type="ECO:0000313" key="2">
    <source>
        <dbReference type="Proteomes" id="UP000691718"/>
    </source>
</evidence>
<proteinExistence type="predicted"/>
<gene>
    <name evidence="1" type="ORF">PAPOLLO_LOCUS9512</name>
</gene>
<accession>A0A8S3WRN7</accession>
<organism evidence="1 2">
    <name type="scientific">Parnassius apollo</name>
    <name type="common">Apollo butterfly</name>
    <name type="synonym">Papilio apollo</name>
    <dbReference type="NCBI Taxonomy" id="110799"/>
    <lineage>
        <taxon>Eukaryota</taxon>
        <taxon>Metazoa</taxon>
        <taxon>Ecdysozoa</taxon>
        <taxon>Arthropoda</taxon>
        <taxon>Hexapoda</taxon>
        <taxon>Insecta</taxon>
        <taxon>Pterygota</taxon>
        <taxon>Neoptera</taxon>
        <taxon>Endopterygota</taxon>
        <taxon>Lepidoptera</taxon>
        <taxon>Glossata</taxon>
        <taxon>Ditrysia</taxon>
        <taxon>Papilionoidea</taxon>
        <taxon>Papilionidae</taxon>
        <taxon>Parnassiinae</taxon>
        <taxon>Parnassini</taxon>
        <taxon>Parnassius</taxon>
        <taxon>Parnassius</taxon>
    </lineage>
</organism>
<dbReference type="Proteomes" id="UP000691718">
    <property type="component" value="Unassembled WGS sequence"/>
</dbReference>
<dbReference type="EMBL" id="CAJQZP010000693">
    <property type="protein sequence ID" value="CAG4977913.1"/>
    <property type="molecule type" value="Genomic_DNA"/>
</dbReference>
<sequence length="1431" mass="157253">MGTESEYTNQHQSNKIYKCHCYDVATLLTRKLVPGLGETAPNFPTPCCCSCSVALPRIMGTESEYTNQHQSNKIYKCHCYDVATLLTRKLVPGLGETAPNFPTPCCCSCSVALPRIMGTESEYTNQHQSNKIYKCHCYDVATLLTRKLVPGLGETAPNFPTPCCCSCSVALPRIMGTESEYTNQHQSNKIYKCHCYDVATLLTRKLVPGLGETAPNFPTPCCCSCSVALPRIMGTESEYTNQHQSNKIYKCHCYDVATLVTRKLVPGLGETAPNFPTPCCCSCSVALPRIMGTESEYTNQHQSNKIYKCHCYDVATLLTRKLVPGLGETAPNFPTPCCCSCSVALPRIMGTESEYTNQHQSNKIYKCHCYDVATLVTRKLVPGLGETAPNFPTPCCCSCSVALARIMGTESEYTNQHQSNKIYKCHCYDVATLLTRKLVPGLGETAPNFPTPCCCSCSVALARIMGTESEYTNQHQSNKIYKCHCYDVATLVTRKLVPGLGETAPNFPTPCCCSCSVALPRIMGTESEYTNQHQSNKIYKCHCYDVATLVTRKLVPGLGETAPNFPTPCCCSCSVALPRIMGTESEYTNQHQSNKIYKCHCYDVATLVTRKLVPGLGETAPNFPTPCCCSCSVALPRIMGTESEYTNQHQSNKIYKCHCYDVATLLTRKLVPGLGETAPNFPTPCCCSCSVALPRIMGTESEYTNQHQSNKIYKCHCYDVATLLTRKLVPGLGETAPNFPTPCCCSCSVALPRIMGTESEYTNQHQSNKIYKCHCYDVATLVTRKLVPGLGETAPNFPTPCCCSCSVALPRIMGTESEYTNQHQSNKIYKCHCYDVATLLTRKLVPGLGETAPNFPTPCCCSCSVALPRIMGTESEYTNQHQSNKIYKCHCYDVATLLTRKLVPGLGETAPNFPTPCCCSCSVALPRIMGTESEYTNQHQSNKIYKCHCYDVATLLTRKLVPGLGETAPNFPTPCCCSCSVALPRIMGTESEYTNQHQSNKIYKCHCYDVATLLTRKLVPGLGETAPNFPTPCCCSCSVALPRIMGTESEYTNQHQSNKIYKCHCYDVATLVTRKLVPGLGETAPNFPTPCCCSCSVALPRIMGTESEYTNQHQSNKIYKCHCYDVATLLTRKLVPGLGETAPNFPTPCCCSCSVALPRIMGTESEYTNQHQSNKIYKCHCYDVATLVTRKLVPGLGETAPNFPTPCCCSCSVALPRIMGTESEYTNQHQSNKIYKCHCYDVATLLTRKLVPGLGETAPNFPTPCCCSCSVALARIMGTESEYTNQHQSNKIYKCHCYDVATLVTRKLVPGLGETAPNFPTPCCCSCSVALPRIMGTESEYTNQHQSNKIYKCHCYDVATLVTRKLVPGLGETAPNFPTPCCCSCSVALARIMGTESEYTNQHQSNKIYKCHCYDVATLVTRKLLLCDSEN</sequence>
<name>A0A8S3WRN7_PARAO</name>
<keyword evidence="2" id="KW-1185">Reference proteome</keyword>
<comment type="caution">
    <text evidence="1">The sequence shown here is derived from an EMBL/GenBank/DDBJ whole genome shotgun (WGS) entry which is preliminary data.</text>
</comment>